<protein>
    <submittedName>
        <fullName evidence="2">Uncharacterized protein</fullName>
    </submittedName>
</protein>
<sequence>MENRSVKGLRSDPDAYAPGERLPSKGTPKHPLLTARHLFKLS</sequence>
<dbReference type="STRING" id="682795.AciX8_4654"/>
<feature type="compositionally biased region" description="Basic and acidic residues" evidence="1">
    <location>
        <begin position="1"/>
        <end position="13"/>
    </location>
</feature>
<dbReference type="KEGG" id="gma:AciX8_4654"/>
<gene>
    <name evidence="2" type="ordered locus">AciX8_4654</name>
</gene>
<feature type="region of interest" description="Disordered" evidence="1">
    <location>
        <begin position="1"/>
        <end position="42"/>
    </location>
</feature>
<proteinExistence type="predicted"/>
<accession>G8NWN7</accession>
<dbReference type="HOGENOM" id="CLU_3252253_0_0_0"/>
<evidence type="ECO:0000313" key="2">
    <source>
        <dbReference type="EMBL" id="AEU38924.1"/>
    </source>
</evidence>
<evidence type="ECO:0000313" key="3">
    <source>
        <dbReference type="Proteomes" id="UP000007113"/>
    </source>
</evidence>
<keyword evidence="3" id="KW-1185">Reference proteome</keyword>
<dbReference type="Proteomes" id="UP000007113">
    <property type="component" value="Chromosome"/>
</dbReference>
<dbReference type="AlphaFoldDB" id="G8NWN7"/>
<evidence type="ECO:0000256" key="1">
    <source>
        <dbReference type="SAM" id="MobiDB-lite"/>
    </source>
</evidence>
<reference evidence="2 3" key="1">
    <citation type="submission" date="2011-11" db="EMBL/GenBank/DDBJ databases">
        <title>Complete sequence of Granulicella mallensis MP5ACTX8.</title>
        <authorList>
            <consortium name="US DOE Joint Genome Institute"/>
            <person name="Lucas S."/>
            <person name="Copeland A."/>
            <person name="Lapidus A."/>
            <person name="Cheng J.-F."/>
            <person name="Goodwin L."/>
            <person name="Pitluck S."/>
            <person name="Peters L."/>
            <person name="Lu M."/>
            <person name="Detter J.C."/>
            <person name="Han C."/>
            <person name="Tapia R."/>
            <person name="Land M."/>
            <person name="Hauser L."/>
            <person name="Kyrpides N."/>
            <person name="Ivanova N."/>
            <person name="Mikhailova N."/>
            <person name="Pagani I."/>
            <person name="Rawat S."/>
            <person name="Mannisto M."/>
            <person name="Haggblom M."/>
            <person name="Woyke T."/>
        </authorList>
    </citation>
    <scope>NUCLEOTIDE SEQUENCE [LARGE SCALE GENOMIC DNA]</scope>
    <source>
        <strain evidence="3">ATCC BAA-1857 / DSM 23137 / MP5ACTX8</strain>
    </source>
</reference>
<name>G8NWN7_GRAMM</name>
<organism evidence="2 3">
    <name type="scientific">Granulicella mallensis (strain ATCC BAA-1857 / DSM 23137 / MP5ACTX8)</name>
    <dbReference type="NCBI Taxonomy" id="682795"/>
    <lineage>
        <taxon>Bacteria</taxon>
        <taxon>Pseudomonadati</taxon>
        <taxon>Acidobacteriota</taxon>
        <taxon>Terriglobia</taxon>
        <taxon>Terriglobales</taxon>
        <taxon>Acidobacteriaceae</taxon>
        <taxon>Granulicella</taxon>
    </lineage>
</organism>
<dbReference type="EMBL" id="CP003130">
    <property type="protein sequence ID" value="AEU38924.1"/>
    <property type="molecule type" value="Genomic_DNA"/>
</dbReference>